<dbReference type="Proteomes" id="UP000694843">
    <property type="component" value="Unplaced"/>
</dbReference>
<name>A0A8B7P9H7_HYAAZ</name>
<gene>
    <name evidence="2" type="primary">LOC108678686</name>
</gene>
<dbReference type="KEGG" id="hazt:108678686"/>
<dbReference type="GeneID" id="108678686"/>
<organism evidence="1 2">
    <name type="scientific">Hyalella azteca</name>
    <name type="common">Amphipod</name>
    <dbReference type="NCBI Taxonomy" id="294128"/>
    <lineage>
        <taxon>Eukaryota</taxon>
        <taxon>Metazoa</taxon>
        <taxon>Ecdysozoa</taxon>
        <taxon>Arthropoda</taxon>
        <taxon>Crustacea</taxon>
        <taxon>Multicrustacea</taxon>
        <taxon>Malacostraca</taxon>
        <taxon>Eumalacostraca</taxon>
        <taxon>Peracarida</taxon>
        <taxon>Amphipoda</taxon>
        <taxon>Senticaudata</taxon>
        <taxon>Talitrida</taxon>
        <taxon>Talitroidea</taxon>
        <taxon>Hyalellidae</taxon>
        <taxon>Hyalella</taxon>
    </lineage>
</organism>
<dbReference type="Gene3D" id="2.60.20.10">
    <property type="entry name" value="Crystallins"/>
    <property type="match status" value="1"/>
</dbReference>
<keyword evidence="1" id="KW-1185">Reference proteome</keyword>
<evidence type="ECO:0000313" key="2">
    <source>
        <dbReference type="RefSeq" id="XP_018022630.1"/>
    </source>
</evidence>
<proteinExistence type="predicted"/>
<accession>A0A8B7P9H7</accession>
<dbReference type="AlphaFoldDB" id="A0A8B7P9H7"/>
<dbReference type="OrthoDB" id="6381640at2759"/>
<protein>
    <submittedName>
        <fullName evidence="2">Uncharacterized protein LOC108678686 isoform X1</fullName>
    </submittedName>
</protein>
<dbReference type="RefSeq" id="XP_018022630.1">
    <property type="nucleotide sequence ID" value="XM_018167141.2"/>
</dbReference>
<reference evidence="2" key="1">
    <citation type="submission" date="2025-08" db="UniProtKB">
        <authorList>
            <consortium name="RefSeq"/>
        </authorList>
    </citation>
    <scope>IDENTIFICATION</scope>
    <source>
        <tissue evidence="2">Whole organism</tissue>
    </source>
</reference>
<sequence>MVKIKQVCSQALVIAGREVNKMGAYVHLFLSFLAVISNYNAQAFAPSDIPDRRYLKAYISDDPDGPYHEFLDYSPDLRDQGLDNSIKRVCLTGFWLLYSDYNYSEESSERLGPVHVNGCEALPPSLSTSSLRYAGSPYHLDDSYYNLYEGIKYRGQEFRGNTNADSLLEFDLRMSSVIICGQSPWTFFTGLQFTGEAVCLYPTHINTGNNISLHWNFAQNMSQLGLPDNSIRSVAKGCLTDNVYRGDRPHQGGLGDAVV</sequence>
<evidence type="ECO:0000313" key="1">
    <source>
        <dbReference type="Proteomes" id="UP000694843"/>
    </source>
</evidence>